<organism evidence="2 3">
    <name type="scientific">Candidatus Staskawiczbacteria bacterium RIFCSPHIGHO2_01_FULL_41_41</name>
    <dbReference type="NCBI Taxonomy" id="1802203"/>
    <lineage>
        <taxon>Bacteria</taxon>
        <taxon>Candidatus Staskawicziibacteriota</taxon>
    </lineage>
</organism>
<evidence type="ECO:0000256" key="1">
    <source>
        <dbReference type="SAM" id="Phobius"/>
    </source>
</evidence>
<gene>
    <name evidence="2" type="ORF">A2822_04715</name>
</gene>
<reference evidence="2 3" key="1">
    <citation type="journal article" date="2016" name="Nat. Commun.">
        <title>Thousands of microbial genomes shed light on interconnected biogeochemical processes in an aquifer system.</title>
        <authorList>
            <person name="Anantharaman K."/>
            <person name="Brown C.T."/>
            <person name="Hug L.A."/>
            <person name="Sharon I."/>
            <person name="Castelle C.J."/>
            <person name="Probst A.J."/>
            <person name="Thomas B.C."/>
            <person name="Singh A."/>
            <person name="Wilkins M.J."/>
            <person name="Karaoz U."/>
            <person name="Brodie E.L."/>
            <person name="Williams K.H."/>
            <person name="Hubbard S.S."/>
            <person name="Banfield J.F."/>
        </authorList>
    </citation>
    <scope>NUCLEOTIDE SEQUENCE [LARGE SCALE GENOMIC DNA]</scope>
</reference>
<protein>
    <submittedName>
        <fullName evidence="2">Uncharacterized protein</fullName>
    </submittedName>
</protein>
<feature type="transmembrane region" description="Helical" evidence="1">
    <location>
        <begin position="12"/>
        <end position="31"/>
    </location>
</feature>
<dbReference type="Proteomes" id="UP000178774">
    <property type="component" value="Unassembled WGS sequence"/>
</dbReference>
<dbReference type="AlphaFoldDB" id="A0A1G2HUW4"/>
<proteinExistence type="predicted"/>
<name>A0A1G2HUW4_9BACT</name>
<keyword evidence="1" id="KW-1133">Transmembrane helix</keyword>
<evidence type="ECO:0000313" key="2">
    <source>
        <dbReference type="EMBL" id="OGZ66334.1"/>
    </source>
</evidence>
<dbReference type="EMBL" id="MHOP01000006">
    <property type="protein sequence ID" value="OGZ66334.1"/>
    <property type="molecule type" value="Genomic_DNA"/>
</dbReference>
<keyword evidence="1" id="KW-0472">Membrane</keyword>
<keyword evidence="1" id="KW-0812">Transmembrane</keyword>
<evidence type="ECO:0000313" key="3">
    <source>
        <dbReference type="Proteomes" id="UP000178774"/>
    </source>
</evidence>
<comment type="caution">
    <text evidence="2">The sequence shown here is derived from an EMBL/GenBank/DDBJ whole genome shotgun (WGS) entry which is preliminary data.</text>
</comment>
<accession>A0A1G2HUW4</accession>
<sequence length="120" mass="13722">MENFIKENKMIIAIIVGCAILGGFFYVTQISKQNSIEKQQQIEIQTKLQERKDQEKATELQNSRESLGKSSCVSEAQRIAVEMNQDSCNRAGYCIPGEDMYSVTQYKNLYEVCLQRKGLK</sequence>